<organism evidence="16 17">
    <name type="scientific">Hemibagrus wyckioides</name>
    <dbReference type="NCBI Taxonomy" id="337641"/>
    <lineage>
        <taxon>Eukaryota</taxon>
        <taxon>Metazoa</taxon>
        <taxon>Chordata</taxon>
        <taxon>Craniata</taxon>
        <taxon>Vertebrata</taxon>
        <taxon>Euteleostomi</taxon>
        <taxon>Actinopterygii</taxon>
        <taxon>Neopterygii</taxon>
        <taxon>Teleostei</taxon>
        <taxon>Ostariophysi</taxon>
        <taxon>Siluriformes</taxon>
        <taxon>Bagridae</taxon>
        <taxon>Hemibagrus</taxon>
    </lineage>
</organism>
<dbReference type="GO" id="GO:0020037">
    <property type="term" value="F:heme binding"/>
    <property type="evidence" value="ECO:0007669"/>
    <property type="project" value="InterPro"/>
</dbReference>
<accession>A0A9D3PB25</accession>
<evidence type="ECO:0000256" key="10">
    <source>
        <dbReference type="ARBA" id="ARBA00038885"/>
    </source>
</evidence>
<gene>
    <name evidence="16" type="ORF">KOW79_000826</name>
</gene>
<evidence type="ECO:0000256" key="13">
    <source>
        <dbReference type="ARBA" id="ARBA00047938"/>
    </source>
</evidence>
<comment type="caution">
    <text evidence="16">The sequence shown here is derived from an EMBL/GenBank/DDBJ whole genome shotgun (WGS) entry which is preliminary data.</text>
</comment>
<reference evidence="16 17" key="1">
    <citation type="submission" date="2021-06" db="EMBL/GenBank/DDBJ databases">
        <title>Chromosome-level genome assembly of the red-tail catfish (Hemibagrus wyckioides).</title>
        <authorList>
            <person name="Shao F."/>
        </authorList>
    </citation>
    <scope>NUCLEOTIDE SEQUENCE [LARGE SCALE GENOMIC DNA]</scope>
    <source>
        <strain evidence="16">EC202008001</strain>
        <tissue evidence="16">Blood</tissue>
    </source>
</reference>
<dbReference type="Proteomes" id="UP000824219">
    <property type="component" value="Linkage Group LG01"/>
</dbReference>
<comment type="subcellular location">
    <subcellularLocation>
        <location evidence="1">Endoplasmic reticulum membrane</location>
    </subcellularLocation>
</comment>
<evidence type="ECO:0000256" key="11">
    <source>
        <dbReference type="ARBA" id="ARBA00042499"/>
    </source>
</evidence>
<sequence length="1656" mass="191988">MQFSPDIIFLFVHHPSYVKPILATTGPKDDFGYRFLIPWIGEGLLVTDGQKWFHHRRLLTPGFHYDILKPYVNIMTDSANVMLDKWEVYAKTGQTFELFQHVSLMTLDSIMKCAFSCQSNCQTERSNPYIKAVYELCNLVNLRFRIFPYNNDIIFHLSPHGYRYRRACKIAHTHTDEVIRQRREILNNNKKNQDDAQKKRYLDFLDILLCARDEQQQGLSDEAIRAEVDTFMFEGHDTTASGISWIFYSMACNPEHQQKCREEIQQVLMGKDTIEWEDLSKIPYTTMCIKESLRMYPPVPEIGRMLSKPITFFDGRTAPAGCAIGISIYGIHHNPTVWENPKVFDPLRFLPENTAKRSPHAFVPFSAGPRNCIGQNFAMNEMKVAVALTLRKYVLIKDPDHIPKMIPRLVLRSLNGQGLLVTDGQKWFRHRRLLTPGFHYDILKPYVNLMADSAKVMLDNWEVYAKTGQTFELFQHVSLMTLDSIMKCAFSCQSNCQTERSNPYIKAVYELCNLVNLRFRVFPYHNDIVFHLSPHGYRYRRACKIAHTHTEEVIRQRREILNKKKKNQDDAQEKRYFDFLDILLCARDEQQQGLSDEDIRAEVDTFMFEGHDTTASGISWIFYSMACNPEHQQKCREEIQQVLMGKDTIEWEDLSKIPYTTMCIKESLRMYPPVPGMGRKLAQPITFFDGRAVPAGCVIGISIYGIHHNPTVWENPKVFDPLRFLPENTAKRSPHAFVPFSAGPRNCIGQNFAMNEMKVAVALTLRKYVLIKDPEHTPKMIPRLVLRSLNGQGLLVTDGQKWFRHRRLLTPGFHYDILKPYVNIMADSAKVMLDKWEAYAKTGQTFELFQHVSLMTLDSIMKCAFSCQSNCQTERTNPYIKAVYELCYLVNLRFRVFPYHNDIIFHLSPHGYRYRRACKIAHTHTEEVIRQRREILNNNKKNQDDAQKKRYLDFLDILLCAQDEQQQGLSDEAIRAEVDTFMFGGHDTTGSAISWIFYNMACNPEHQQKCREEIQQVLMGKDTIQWEDLSKIPYTTMCIKESLRICPPVPLMGRKLSQPMTFFDGRTAPAGCVIGISIYGIHHNPTVWENPKVFDPLRFLPENTAKRSPHAFVPFSAGPRNCIGQNFAMNEMKVVVALTLRKYVLIKDPDHTPEMVPRIVLRSLNVVCIIYISSVLIKCSFKRNRWMRALEQFPGPPGHWLLGHATQFKQDGTDLEKIPKWGEQYPFAFPLHFGPDIIYLFVHHPSYVKPILATTGPKDISYRFLISWIGEGLLVSAGQKWFCHRRLLTPGFHYDILKPYMNLLADSANIMLDKWEVYAKTGQTFELFQHVSLMTLDSIMKCAFSCQSNCQTESRTNPYIKAVYELCNLVNLRFRVFPYRNDIIFHLSPHGYRYRRACKIAHTHTDEVIRQRREILNNNKKNQDDAQEKRYLDFLDILLCARDEQQQGLSDEAIRAEVDTFMFEGHDTTASGISWIFYSMACNPEHQQKCREEIQQVLMGKDTIEWEDLSKIPYTTMCIKESLRMYPPVPGMGRRLSQPITFFDGRTVPAGQLIGISIYGIHHNPTVWENPKVFDPLRFLPENTAKRSPHAFVPFSAGPRNCIGQNFAMNEMKVAVALMLRKYVLIKDPDHTPKMIPRLVLRSLNGIHLKIKLVEN</sequence>
<comment type="catalytic activity">
    <reaction evidence="14">
        <text>androst-4-ene-3,17-dione + 3 reduced [NADPH--hemoprotein reductase] + 3 O2 = estrone + formate + 3 oxidized [NADPH--hemoprotein reductase] + 4 H2O + 4 H(+)</text>
        <dbReference type="Rhea" id="RHEA:38195"/>
        <dbReference type="Rhea" id="RHEA-COMP:11964"/>
        <dbReference type="Rhea" id="RHEA-COMP:11965"/>
        <dbReference type="ChEBI" id="CHEBI:15377"/>
        <dbReference type="ChEBI" id="CHEBI:15378"/>
        <dbReference type="ChEBI" id="CHEBI:15379"/>
        <dbReference type="ChEBI" id="CHEBI:15740"/>
        <dbReference type="ChEBI" id="CHEBI:16422"/>
        <dbReference type="ChEBI" id="CHEBI:17263"/>
        <dbReference type="ChEBI" id="CHEBI:57618"/>
        <dbReference type="ChEBI" id="CHEBI:58210"/>
        <dbReference type="EC" id="1.14.14.14"/>
    </reaction>
</comment>
<dbReference type="SUPFAM" id="SSF48264">
    <property type="entry name" value="Cytochrome P450"/>
    <property type="match status" value="4"/>
</dbReference>
<feature type="binding site" description="axial binding residue" evidence="15">
    <location>
        <position position="747"/>
    </location>
    <ligand>
        <name>heme</name>
        <dbReference type="ChEBI" id="CHEBI:30413"/>
    </ligand>
    <ligandPart>
        <name>Fe</name>
        <dbReference type="ChEBI" id="CHEBI:18248"/>
    </ligandPart>
</feature>
<keyword evidence="8" id="KW-0472">Membrane</keyword>
<dbReference type="Pfam" id="PF00067">
    <property type="entry name" value="p450"/>
    <property type="match status" value="4"/>
</dbReference>
<dbReference type="InterPro" id="IPR017972">
    <property type="entry name" value="Cyt_P450_CS"/>
</dbReference>
<name>A0A9D3PB25_9TELE</name>
<evidence type="ECO:0000256" key="4">
    <source>
        <dbReference type="ARBA" id="ARBA00022723"/>
    </source>
</evidence>
<dbReference type="InterPro" id="IPR036396">
    <property type="entry name" value="Cyt_P450_sf"/>
</dbReference>
<evidence type="ECO:0000256" key="5">
    <source>
        <dbReference type="ARBA" id="ARBA00022824"/>
    </source>
</evidence>
<evidence type="ECO:0000256" key="9">
    <source>
        <dbReference type="ARBA" id="ARBA00037202"/>
    </source>
</evidence>
<dbReference type="InterPro" id="IPR002401">
    <property type="entry name" value="Cyt_P450_E_grp-I"/>
</dbReference>
<dbReference type="EC" id="1.14.14.14" evidence="10"/>
<dbReference type="OrthoDB" id="1470350at2759"/>
<dbReference type="GO" id="GO:0005506">
    <property type="term" value="F:iron ion binding"/>
    <property type="evidence" value="ECO:0007669"/>
    <property type="project" value="InterPro"/>
</dbReference>
<keyword evidence="7" id="KW-0503">Monooxygenase</keyword>
<dbReference type="Gene3D" id="1.10.630.10">
    <property type="entry name" value="Cytochrome P450"/>
    <property type="match status" value="4"/>
</dbReference>
<evidence type="ECO:0000256" key="7">
    <source>
        <dbReference type="ARBA" id="ARBA00023033"/>
    </source>
</evidence>
<dbReference type="PRINTS" id="PR00385">
    <property type="entry name" value="P450"/>
</dbReference>
<evidence type="ECO:0000313" key="16">
    <source>
        <dbReference type="EMBL" id="KAG7336133.1"/>
    </source>
</evidence>
<comment type="catalytic activity">
    <reaction evidence="13">
        <text>testosterone + 3 reduced [NADPH--hemoprotein reductase] + 3 O2 = 17beta-estradiol + formate + 3 oxidized [NADPH--hemoprotein reductase] + 4 H2O + 4 H(+)</text>
        <dbReference type="Rhea" id="RHEA:38191"/>
        <dbReference type="Rhea" id="RHEA-COMP:11964"/>
        <dbReference type="Rhea" id="RHEA-COMP:11965"/>
        <dbReference type="ChEBI" id="CHEBI:15377"/>
        <dbReference type="ChEBI" id="CHEBI:15378"/>
        <dbReference type="ChEBI" id="CHEBI:15379"/>
        <dbReference type="ChEBI" id="CHEBI:15740"/>
        <dbReference type="ChEBI" id="CHEBI:16469"/>
        <dbReference type="ChEBI" id="CHEBI:17347"/>
        <dbReference type="ChEBI" id="CHEBI:57618"/>
        <dbReference type="ChEBI" id="CHEBI:58210"/>
        <dbReference type="EC" id="1.14.14.14"/>
    </reaction>
</comment>
<keyword evidence="3 15" id="KW-0349">Heme</keyword>
<keyword evidence="4 15" id="KW-0479">Metal-binding</keyword>
<evidence type="ECO:0000256" key="15">
    <source>
        <dbReference type="PIRSR" id="PIRSR602401-1"/>
    </source>
</evidence>
<dbReference type="EMBL" id="JAHKSW010000001">
    <property type="protein sequence ID" value="KAG7336133.1"/>
    <property type="molecule type" value="Genomic_DNA"/>
</dbReference>
<keyword evidence="6 15" id="KW-0408">Iron</keyword>
<evidence type="ECO:0000256" key="12">
    <source>
        <dbReference type="ARBA" id="ARBA00043174"/>
    </source>
</evidence>
<dbReference type="InterPro" id="IPR001128">
    <property type="entry name" value="Cyt_P450"/>
</dbReference>
<dbReference type="GO" id="GO:0070330">
    <property type="term" value="F:aromatase activity"/>
    <property type="evidence" value="ECO:0007669"/>
    <property type="project" value="UniProtKB-EC"/>
</dbReference>
<comment type="function">
    <text evidence="9">Catalyzes the formation of aromatic C18 estrogens from C19 androgens.</text>
</comment>
<protein>
    <recommendedName>
        <fullName evidence="10">aromatase</fullName>
        <ecNumber evidence="10">1.14.14.14</ecNumber>
    </recommendedName>
    <alternativeName>
        <fullName evidence="12">Cytochrome P-450AROM</fullName>
    </alternativeName>
    <alternativeName>
        <fullName evidence="11">Estrogen synthase</fullName>
    </alternativeName>
</protein>
<evidence type="ECO:0000256" key="8">
    <source>
        <dbReference type="ARBA" id="ARBA00023136"/>
    </source>
</evidence>
<evidence type="ECO:0000256" key="6">
    <source>
        <dbReference type="ARBA" id="ARBA00023004"/>
    </source>
</evidence>
<evidence type="ECO:0000256" key="1">
    <source>
        <dbReference type="ARBA" id="ARBA00004586"/>
    </source>
</evidence>
<evidence type="ECO:0000256" key="14">
    <source>
        <dbReference type="ARBA" id="ARBA00048642"/>
    </source>
</evidence>
<comment type="similarity">
    <text evidence="2">Belongs to the cytochrome P450 family.</text>
</comment>
<dbReference type="GO" id="GO:0005789">
    <property type="term" value="C:endoplasmic reticulum membrane"/>
    <property type="evidence" value="ECO:0007669"/>
    <property type="project" value="UniProtKB-SubCell"/>
</dbReference>
<dbReference type="PANTHER" id="PTHR24291">
    <property type="entry name" value="CYTOCHROME P450 FAMILY 4"/>
    <property type="match status" value="1"/>
</dbReference>
<proteinExistence type="inferred from homology"/>
<dbReference type="InterPro" id="IPR050196">
    <property type="entry name" value="Cytochrome_P450_Monoox"/>
</dbReference>
<dbReference type="PROSITE" id="PS00086">
    <property type="entry name" value="CYTOCHROME_P450"/>
    <property type="match status" value="4"/>
</dbReference>
<keyword evidence="17" id="KW-1185">Reference proteome</keyword>
<dbReference type="FunFam" id="1.10.630.10:FF:000005">
    <property type="entry name" value="cytochrome P450 4F22 isoform X2"/>
    <property type="match status" value="4"/>
</dbReference>
<dbReference type="PANTHER" id="PTHR24291:SF201">
    <property type="entry name" value="CYTOCHROME P450, FAMILY 4, SUBFAMILY B, POLYPEPTIDE 7"/>
    <property type="match status" value="1"/>
</dbReference>
<evidence type="ECO:0000256" key="2">
    <source>
        <dbReference type="ARBA" id="ARBA00010617"/>
    </source>
</evidence>
<comment type="cofactor">
    <cofactor evidence="15">
        <name>heme</name>
        <dbReference type="ChEBI" id="CHEBI:30413"/>
    </cofactor>
</comment>
<dbReference type="CDD" id="cd20678">
    <property type="entry name" value="CYP4B-like"/>
    <property type="match status" value="2"/>
</dbReference>
<evidence type="ECO:0000256" key="3">
    <source>
        <dbReference type="ARBA" id="ARBA00022617"/>
    </source>
</evidence>
<keyword evidence="5" id="KW-0256">Endoplasmic reticulum</keyword>
<evidence type="ECO:0000313" key="17">
    <source>
        <dbReference type="Proteomes" id="UP000824219"/>
    </source>
</evidence>
<keyword evidence="7" id="KW-0560">Oxidoreductase</keyword>
<dbReference type="PRINTS" id="PR00463">
    <property type="entry name" value="EP450I"/>
</dbReference>